<keyword evidence="4" id="KW-1185">Reference proteome</keyword>
<gene>
    <name evidence="3" type="ORF">DXU93_09955</name>
</gene>
<organism evidence="3 4">
    <name type="scientific">Brumimicrobium aurantiacum</name>
    <dbReference type="NCBI Taxonomy" id="1737063"/>
    <lineage>
        <taxon>Bacteria</taxon>
        <taxon>Pseudomonadati</taxon>
        <taxon>Bacteroidota</taxon>
        <taxon>Flavobacteriia</taxon>
        <taxon>Flavobacteriales</taxon>
        <taxon>Crocinitomicaceae</taxon>
        <taxon>Brumimicrobium</taxon>
    </lineage>
</organism>
<evidence type="ECO:0000313" key="3">
    <source>
        <dbReference type="EMBL" id="RFC53863.1"/>
    </source>
</evidence>
<name>A0A3E1EWJ2_9FLAO</name>
<proteinExistence type="predicted"/>
<dbReference type="EMBL" id="QURB01000006">
    <property type="protein sequence ID" value="RFC53863.1"/>
    <property type="molecule type" value="Genomic_DNA"/>
</dbReference>
<dbReference type="Gene3D" id="1.10.238.10">
    <property type="entry name" value="EF-hand"/>
    <property type="match status" value="1"/>
</dbReference>
<evidence type="ECO:0000313" key="4">
    <source>
        <dbReference type="Proteomes" id="UP000257127"/>
    </source>
</evidence>
<dbReference type="RefSeq" id="WP_116881144.1">
    <property type="nucleotide sequence ID" value="NZ_QURB01000006.1"/>
</dbReference>
<dbReference type="OrthoDB" id="1145220at2"/>
<dbReference type="InterPro" id="IPR018247">
    <property type="entry name" value="EF_Hand_1_Ca_BS"/>
</dbReference>
<dbReference type="AlphaFoldDB" id="A0A3E1EWJ2"/>
<dbReference type="GO" id="GO:0005509">
    <property type="term" value="F:calcium ion binding"/>
    <property type="evidence" value="ECO:0007669"/>
    <property type="project" value="InterPro"/>
</dbReference>
<dbReference type="Proteomes" id="UP000257127">
    <property type="component" value="Unassembled WGS sequence"/>
</dbReference>
<comment type="caution">
    <text evidence="3">The sequence shown here is derived from an EMBL/GenBank/DDBJ whole genome shotgun (WGS) entry which is preliminary data.</text>
</comment>
<feature type="region of interest" description="Disordered" evidence="1">
    <location>
        <begin position="1"/>
        <end position="21"/>
    </location>
</feature>
<dbReference type="InterPro" id="IPR011992">
    <property type="entry name" value="EF-hand-dom_pair"/>
</dbReference>
<evidence type="ECO:0000259" key="2">
    <source>
        <dbReference type="Pfam" id="PF13202"/>
    </source>
</evidence>
<evidence type="ECO:0000256" key="1">
    <source>
        <dbReference type="SAM" id="MobiDB-lite"/>
    </source>
</evidence>
<dbReference type="Pfam" id="PF13202">
    <property type="entry name" value="EF-hand_5"/>
    <property type="match status" value="2"/>
</dbReference>
<accession>A0A3E1EWJ2</accession>
<sequence length="46" mass="5090">MDTDKDGKLSESEVKGPLAKEFATIDTDENGFLTLEELDAFTPTRI</sequence>
<feature type="domain" description="EF-hand" evidence="2">
    <location>
        <begin position="21"/>
        <end position="41"/>
    </location>
</feature>
<feature type="compositionally biased region" description="Basic and acidic residues" evidence="1">
    <location>
        <begin position="1"/>
        <end position="14"/>
    </location>
</feature>
<dbReference type="PROSITE" id="PS00018">
    <property type="entry name" value="EF_HAND_1"/>
    <property type="match status" value="2"/>
</dbReference>
<protein>
    <recommendedName>
        <fullName evidence="2">EF-hand domain-containing protein</fullName>
    </recommendedName>
</protein>
<dbReference type="InterPro" id="IPR002048">
    <property type="entry name" value="EF_hand_dom"/>
</dbReference>
<dbReference type="SUPFAM" id="SSF47473">
    <property type="entry name" value="EF-hand"/>
    <property type="match status" value="1"/>
</dbReference>
<reference evidence="3 4" key="1">
    <citation type="submission" date="2018-08" db="EMBL/GenBank/DDBJ databases">
        <title>The draft genome squence of Brumimicrobium sp. N62.</title>
        <authorList>
            <person name="Du Z.-J."/>
            <person name="Luo H.-R."/>
        </authorList>
    </citation>
    <scope>NUCLEOTIDE SEQUENCE [LARGE SCALE GENOMIC DNA]</scope>
    <source>
        <strain evidence="3 4">N62</strain>
    </source>
</reference>
<feature type="domain" description="EF-hand" evidence="2">
    <location>
        <begin position="1"/>
        <end position="14"/>
    </location>
</feature>